<organism evidence="1 2">
    <name type="scientific">Zoarces viviparus</name>
    <name type="common">Viviparous eelpout</name>
    <name type="synonym">Blennius viviparus</name>
    <dbReference type="NCBI Taxonomy" id="48416"/>
    <lineage>
        <taxon>Eukaryota</taxon>
        <taxon>Metazoa</taxon>
        <taxon>Chordata</taxon>
        <taxon>Craniata</taxon>
        <taxon>Vertebrata</taxon>
        <taxon>Euteleostomi</taxon>
        <taxon>Actinopterygii</taxon>
        <taxon>Neopterygii</taxon>
        <taxon>Teleostei</taxon>
        <taxon>Neoteleostei</taxon>
        <taxon>Acanthomorphata</taxon>
        <taxon>Eupercaria</taxon>
        <taxon>Perciformes</taxon>
        <taxon>Cottioidei</taxon>
        <taxon>Zoarcales</taxon>
        <taxon>Zoarcidae</taxon>
        <taxon>Zoarcinae</taxon>
        <taxon>Zoarces</taxon>
    </lineage>
</organism>
<accession>A0AAW1FIP0</accession>
<protein>
    <submittedName>
        <fullName evidence="1">Uncharacterized protein</fullName>
    </submittedName>
</protein>
<reference evidence="1 2" key="1">
    <citation type="journal article" date="2024" name="Genome Biol. Evol.">
        <title>Chromosome-level genome assembly of the viviparous eelpout Zoarces viviparus.</title>
        <authorList>
            <person name="Fuhrmann N."/>
            <person name="Brasseur M.V."/>
            <person name="Bakowski C.E."/>
            <person name="Podsiadlowski L."/>
            <person name="Prost S."/>
            <person name="Krehenwinkel H."/>
            <person name="Mayer C."/>
        </authorList>
    </citation>
    <scope>NUCLEOTIDE SEQUENCE [LARGE SCALE GENOMIC DNA]</scope>
    <source>
        <strain evidence="1">NO-MEL_2022_Ind0_liver</strain>
    </source>
</reference>
<evidence type="ECO:0000313" key="2">
    <source>
        <dbReference type="Proteomes" id="UP001488805"/>
    </source>
</evidence>
<name>A0AAW1FIP0_ZOAVI</name>
<proteinExistence type="predicted"/>
<evidence type="ECO:0000313" key="1">
    <source>
        <dbReference type="EMBL" id="KAK9534547.1"/>
    </source>
</evidence>
<dbReference type="AlphaFoldDB" id="A0AAW1FIP0"/>
<dbReference type="Proteomes" id="UP001488805">
    <property type="component" value="Unassembled WGS sequence"/>
</dbReference>
<gene>
    <name evidence="1" type="ORF">VZT92_006987</name>
</gene>
<sequence length="89" mass="9631">MHDWKSGSIAANNLLHRGLLAPPSTGRFPSLHQHTLIRCNAGAPWTRRTGATRGRSTAGPLGLWSRPKPALFGSVSRDMSSFMNGVHVD</sequence>
<keyword evidence="2" id="KW-1185">Reference proteome</keyword>
<dbReference type="EMBL" id="JBCEZU010000056">
    <property type="protein sequence ID" value="KAK9534547.1"/>
    <property type="molecule type" value="Genomic_DNA"/>
</dbReference>
<comment type="caution">
    <text evidence="1">The sequence shown here is derived from an EMBL/GenBank/DDBJ whole genome shotgun (WGS) entry which is preliminary data.</text>
</comment>